<gene>
    <name evidence="2" type="ORF">LACBIDRAFT_311692</name>
</gene>
<organism evidence="3">
    <name type="scientific">Laccaria bicolor (strain S238N-H82 / ATCC MYA-4686)</name>
    <name type="common">Bicoloured deceiver</name>
    <name type="synonym">Laccaria laccata var. bicolor</name>
    <dbReference type="NCBI Taxonomy" id="486041"/>
    <lineage>
        <taxon>Eukaryota</taxon>
        <taxon>Fungi</taxon>
        <taxon>Dikarya</taxon>
        <taxon>Basidiomycota</taxon>
        <taxon>Agaricomycotina</taxon>
        <taxon>Agaricomycetes</taxon>
        <taxon>Agaricomycetidae</taxon>
        <taxon>Agaricales</taxon>
        <taxon>Agaricineae</taxon>
        <taxon>Hydnangiaceae</taxon>
        <taxon>Laccaria</taxon>
    </lineage>
</organism>
<keyword evidence="3" id="KW-1185">Reference proteome</keyword>
<feature type="domain" description="N-end aminoacyl transferase N-terminal" evidence="1">
    <location>
        <begin position="18"/>
        <end position="70"/>
    </location>
</feature>
<name>B0CY20_LACBS</name>
<dbReference type="AlphaFoldDB" id="B0CY20"/>
<dbReference type="GO" id="GO:0005737">
    <property type="term" value="C:cytoplasm"/>
    <property type="evidence" value="ECO:0007669"/>
    <property type="project" value="TreeGrafter"/>
</dbReference>
<dbReference type="GO" id="GO:0004057">
    <property type="term" value="F:arginyl-tRNA--protein transferase activity"/>
    <property type="evidence" value="ECO:0007669"/>
    <property type="project" value="InterPro"/>
</dbReference>
<dbReference type="InterPro" id="IPR030700">
    <property type="entry name" value="N-end_Aminoacyl_Trfase"/>
</dbReference>
<evidence type="ECO:0000313" key="2">
    <source>
        <dbReference type="EMBL" id="EDR12365.1"/>
    </source>
</evidence>
<dbReference type="Pfam" id="PF04376">
    <property type="entry name" value="ATE_N"/>
    <property type="match status" value="1"/>
</dbReference>
<dbReference type="InParanoid" id="B0CY20"/>
<dbReference type="HOGENOM" id="CLU_179469_0_0_1"/>
<reference evidence="2 3" key="1">
    <citation type="journal article" date="2008" name="Nature">
        <title>The genome of Laccaria bicolor provides insights into mycorrhizal symbiosis.</title>
        <authorList>
            <person name="Martin F."/>
            <person name="Aerts A."/>
            <person name="Ahren D."/>
            <person name="Brun A."/>
            <person name="Danchin E.G.J."/>
            <person name="Duchaussoy F."/>
            <person name="Gibon J."/>
            <person name="Kohler A."/>
            <person name="Lindquist E."/>
            <person name="Pereda V."/>
            <person name="Salamov A."/>
            <person name="Shapiro H.J."/>
            <person name="Wuyts J."/>
            <person name="Blaudez D."/>
            <person name="Buee M."/>
            <person name="Brokstein P."/>
            <person name="Canbaeck B."/>
            <person name="Cohen D."/>
            <person name="Courty P.E."/>
            <person name="Coutinho P.M."/>
            <person name="Delaruelle C."/>
            <person name="Detter J.C."/>
            <person name="Deveau A."/>
            <person name="DiFazio S."/>
            <person name="Duplessis S."/>
            <person name="Fraissinet-Tachet L."/>
            <person name="Lucic E."/>
            <person name="Frey-Klett P."/>
            <person name="Fourrey C."/>
            <person name="Feussner I."/>
            <person name="Gay G."/>
            <person name="Grimwood J."/>
            <person name="Hoegger P.J."/>
            <person name="Jain P."/>
            <person name="Kilaru S."/>
            <person name="Labbe J."/>
            <person name="Lin Y.C."/>
            <person name="Legue V."/>
            <person name="Le Tacon F."/>
            <person name="Marmeisse R."/>
            <person name="Melayah D."/>
            <person name="Montanini B."/>
            <person name="Muratet M."/>
            <person name="Nehls U."/>
            <person name="Niculita-Hirzel H."/>
            <person name="Oudot-Le Secq M.P."/>
            <person name="Peter M."/>
            <person name="Quesneville H."/>
            <person name="Rajashekar B."/>
            <person name="Reich M."/>
            <person name="Rouhier N."/>
            <person name="Schmutz J."/>
            <person name="Yin T."/>
            <person name="Chalot M."/>
            <person name="Henrissat B."/>
            <person name="Kuees U."/>
            <person name="Lucas S."/>
            <person name="Van de Peer Y."/>
            <person name="Podila G.K."/>
            <person name="Polle A."/>
            <person name="Pukkila P.J."/>
            <person name="Richardson P.M."/>
            <person name="Rouze P."/>
            <person name="Sanders I.R."/>
            <person name="Stajich J.E."/>
            <person name="Tunlid A."/>
            <person name="Tuskan G."/>
            <person name="Grigoriev I.V."/>
        </authorList>
    </citation>
    <scope>NUCLEOTIDE SEQUENCE [LARGE SCALE GENOMIC DNA]</scope>
    <source>
        <strain evidence="3">S238N-H82 / ATCC MYA-4686</strain>
    </source>
</reference>
<dbReference type="PANTHER" id="PTHR21367">
    <property type="entry name" value="ARGININE-TRNA-PROTEIN TRANSFERASE 1"/>
    <property type="match status" value="1"/>
</dbReference>
<proteinExistence type="predicted"/>
<dbReference type="OrthoDB" id="74183at2759"/>
<evidence type="ECO:0000259" key="1">
    <source>
        <dbReference type="Pfam" id="PF04376"/>
    </source>
</evidence>
<dbReference type="KEGG" id="lbc:LACBIDRAFT_311692"/>
<dbReference type="EMBL" id="DS547094">
    <property type="protein sequence ID" value="EDR12365.1"/>
    <property type="molecule type" value="Genomic_DNA"/>
</dbReference>
<sequence length="109" mass="12306">MDLDEFKSIAIPVGTSASTCGYCSPPGQRSTESTNFRSTALEAIRISCTTFSEQVYQGMIDRGWRRSGKFSTLLAAMADRNNKRLYLGTYCYKPDLRRSCCPQYTIKYT</sequence>
<dbReference type="Proteomes" id="UP000001194">
    <property type="component" value="Unassembled WGS sequence"/>
</dbReference>
<dbReference type="PANTHER" id="PTHR21367:SF1">
    <property type="entry name" value="ARGINYL-TRNA--PROTEIN TRANSFERASE 1"/>
    <property type="match status" value="1"/>
</dbReference>
<dbReference type="GeneID" id="6072583"/>
<dbReference type="RefSeq" id="XP_001876629.1">
    <property type="nucleotide sequence ID" value="XM_001876594.1"/>
</dbReference>
<protein>
    <submittedName>
        <fullName evidence="2">Predicted protein</fullName>
    </submittedName>
</protein>
<dbReference type="InterPro" id="IPR007471">
    <property type="entry name" value="N-end_Aminoacyl_Trfase_N"/>
</dbReference>
<evidence type="ECO:0000313" key="3">
    <source>
        <dbReference type="Proteomes" id="UP000001194"/>
    </source>
</evidence>
<accession>B0CY20</accession>